<dbReference type="GO" id="GO:0043531">
    <property type="term" value="F:ADP binding"/>
    <property type="evidence" value="ECO:0007669"/>
    <property type="project" value="InterPro"/>
</dbReference>
<dbReference type="Pfam" id="PF23598">
    <property type="entry name" value="LRR_14"/>
    <property type="match status" value="1"/>
</dbReference>
<dbReference type="SUPFAM" id="SSF52540">
    <property type="entry name" value="P-loop containing nucleoside triphosphate hydrolases"/>
    <property type="match status" value="1"/>
</dbReference>
<gene>
    <name evidence="8" type="ORF">MKW98_023103</name>
</gene>
<dbReference type="InterPro" id="IPR041118">
    <property type="entry name" value="Rx_N"/>
</dbReference>
<feature type="domain" description="NB-ARC" evidence="4">
    <location>
        <begin position="120"/>
        <end position="254"/>
    </location>
</feature>
<evidence type="ECO:0000259" key="7">
    <source>
        <dbReference type="Pfam" id="PF23598"/>
    </source>
</evidence>
<dbReference type="InterPro" id="IPR032675">
    <property type="entry name" value="LRR_dom_sf"/>
</dbReference>
<dbReference type="Pfam" id="PF00931">
    <property type="entry name" value="NB-ARC"/>
    <property type="match status" value="1"/>
</dbReference>
<dbReference type="InterPro" id="IPR058922">
    <property type="entry name" value="WHD_DRP"/>
</dbReference>
<keyword evidence="1" id="KW-0677">Repeat</keyword>
<dbReference type="EMBL" id="JAJJMB010003726">
    <property type="protein sequence ID" value="KAI3945829.1"/>
    <property type="molecule type" value="Genomic_DNA"/>
</dbReference>
<dbReference type="Pfam" id="PF23559">
    <property type="entry name" value="WHD_DRP"/>
    <property type="match status" value="1"/>
</dbReference>
<evidence type="ECO:0000313" key="8">
    <source>
        <dbReference type="EMBL" id="KAI3945829.1"/>
    </source>
</evidence>
<dbReference type="Pfam" id="PF18052">
    <property type="entry name" value="Rx_N"/>
    <property type="match status" value="1"/>
</dbReference>
<dbReference type="InterPro" id="IPR036388">
    <property type="entry name" value="WH-like_DNA-bd_sf"/>
</dbReference>
<feature type="domain" description="Disease resistance R13L4/SHOC-2-like LRR" evidence="7">
    <location>
        <begin position="486"/>
        <end position="799"/>
    </location>
</feature>
<dbReference type="PANTHER" id="PTHR23155">
    <property type="entry name" value="DISEASE RESISTANCE PROTEIN RP"/>
    <property type="match status" value="1"/>
</dbReference>
<feature type="domain" description="Disease resistance protein winged helix" evidence="6">
    <location>
        <begin position="341"/>
        <end position="400"/>
    </location>
</feature>
<dbReference type="FunFam" id="3.40.50.300:FF:001091">
    <property type="entry name" value="Probable disease resistance protein At1g61300"/>
    <property type="match status" value="1"/>
</dbReference>
<keyword evidence="2" id="KW-0547">Nucleotide-binding</keyword>
<dbReference type="GO" id="GO:0098542">
    <property type="term" value="P:defense response to other organism"/>
    <property type="evidence" value="ECO:0007669"/>
    <property type="project" value="TreeGrafter"/>
</dbReference>
<dbReference type="Gene3D" id="1.10.10.10">
    <property type="entry name" value="Winged helix-like DNA-binding domain superfamily/Winged helix DNA-binding domain"/>
    <property type="match status" value="1"/>
</dbReference>
<keyword evidence="9" id="KW-1185">Reference proteome</keyword>
<sequence length="831" mass="94731">MECFLKDADAKEQQGNESVRHWVAEIRNIAYDAEDVIDSFILKVDSARKTKNKSFLSRKALMVKNLKHLRRVGNEIQSIQARLKAISDSTITSQVNEMVIQRALRNRNPHVEDNDVVGFEEHTKTLLSELIKDDEQCCVISIVGVGGLGKTTLAKKIYRHDTVKSHFDCCGWSSISQQLNVKDVLREIMKKCMSLTDRELPMSKGDLMEKLYNYLQDKRYFVVLDGVWKIDHWDTLTLAFPVGKRGSKKVFSKKMVTVGCYPASLEKLGREMVRKCGGLPLGICVLGGLLASKRSERKQWELVHRDVISHINRAKGGGVNGILSLSYHDLPSHLKPCFLYLVQLWIAEGFIPQTEENSFLTMEDIGKHQYLEQLSQRCMVQLGKGFDGSICRIHDLMRNLCLSKAKEINFLGVYNLRSRITGDIQTSHPVTTGPWKIVRRYATHVNNADISKRYDIHFNKPDCAIRTLFVIIPYASDGFPLAPINYQNIKLLRVLDLGNVGQHKTDITKQVSKLIHLRYLDLGNLSGCCVSSSIGNLQNLQTLRLIKYRGNLPETTSELVQLRHLNLFKSSVDQKFRIENLINLQTIDCIETGKWIRKGCLEKLSNLRKLSVYDTTQLQIDIIVEEMVGKRSSISLSSSSSSSSDVQDQIPIKSLIIHTREGFPKSIFDSLSCCHNLHRMHLKGSLDIINLQKFPPNLAKLYLQFSIFIEDPMETLQHLPNLSNLELFACKYGKEEMVCSSKGFPQLQYLVMFKFENVKEWRVSRGGMPHLKELRIDCCTKLSKLPEGLRFITTLEKLKIGNMPLISKKVAEGVREDWHKVEHIPSIITYP</sequence>
<keyword evidence="3" id="KW-0611">Plant defense</keyword>
<dbReference type="PANTHER" id="PTHR23155:SF1185">
    <property type="entry name" value="DISEASE RESISTANCE RPP8-LIKE PROTEIN 3-RELATED"/>
    <property type="match status" value="1"/>
</dbReference>
<evidence type="ECO:0000259" key="4">
    <source>
        <dbReference type="Pfam" id="PF00931"/>
    </source>
</evidence>
<evidence type="ECO:0000256" key="2">
    <source>
        <dbReference type="ARBA" id="ARBA00022741"/>
    </source>
</evidence>
<dbReference type="InterPro" id="IPR044974">
    <property type="entry name" value="Disease_R_plants"/>
</dbReference>
<evidence type="ECO:0000256" key="1">
    <source>
        <dbReference type="ARBA" id="ARBA00022737"/>
    </source>
</evidence>
<dbReference type="Gene3D" id="1.20.5.4130">
    <property type="match status" value="1"/>
</dbReference>
<comment type="caution">
    <text evidence="8">The sequence shown here is derived from an EMBL/GenBank/DDBJ whole genome shotgun (WGS) entry which is preliminary data.</text>
</comment>
<name>A0AAD4TAE7_9MAGN</name>
<dbReference type="AlphaFoldDB" id="A0AAD4TAE7"/>
<evidence type="ECO:0000256" key="3">
    <source>
        <dbReference type="ARBA" id="ARBA00022821"/>
    </source>
</evidence>
<dbReference type="Gene3D" id="3.80.10.10">
    <property type="entry name" value="Ribonuclease Inhibitor"/>
    <property type="match status" value="2"/>
</dbReference>
<evidence type="ECO:0000313" key="9">
    <source>
        <dbReference type="Proteomes" id="UP001202328"/>
    </source>
</evidence>
<proteinExistence type="predicted"/>
<dbReference type="InterPro" id="IPR002182">
    <property type="entry name" value="NB-ARC"/>
</dbReference>
<accession>A0AAD4TAE7</accession>
<dbReference type="InterPro" id="IPR055414">
    <property type="entry name" value="LRR_R13L4/SHOC2-like"/>
</dbReference>
<protein>
    <submittedName>
        <fullName evidence="8">Uncharacterized protein</fullName>
    </submittedName>
</protein>
<dbReference type="Proteomes" id="UP001202328">
    <property type="component" value="Unassembled WGS sequence"/>
</dbReference>
<evidence type="ECO:0000259" key="6">
    <source>
        <dbReference type="Pfam" id="PF23559"/>
    </source>
</evidence>
<dbReference type="PRINTS" id="PR00364">
    <property type="entry name" value="DISEASERSIST"/>
</dbReference>
<evidence type="ECO:0000259" key="5">
    <source>
        <dbReference type="Pfam" id="PF18052"/>
    </source>
</evidence>
<dbReference type="SUPFAM" id="SSF52058">
    <property type="entry name" value="L domain-like"/>
    <property type="match status" value="1"/>
</dbReference>
<dbReference type="CDD" id="cd14798">
    <property type="entry name" value="RX-CC_like"/>
    <property type="match status" value="1"/>
</dbReference>
<feature type="domain" description="Disease resistance N-terminal" evidence="5">
    <location>
        <begin position="1"/>
        <end position="54"/>
    </location>
</feature>
<dbReference type="InterPro" id="IPR038005">
    <property type="entry name" value="RX-like_CC"/>
</dbReference>
<dbReference type="Gene3D" id="3.40.50.300">
    <property type="entry name" value="P-loop containing nucleotide triphosphate hydrolases"/>
    <property type="match status" value="1"/>
</dbReference>
<reference evidence="8" key="1">
    <citation type="submission" date="2022-04" db="EMBL/GenBank/DDBJ databases">
        <title>A functionally conserved STORR gene fusion in Papaver species that diverged 16.8 million years ago.</title>
        <authorList>
            <person name="Catania T."/>
        </authorList>
    </citation>
    <scope>NUCLEOTIDE SEQUENCE</scope>
    <source>
        <strain evidence="8">S-188037</strain>
    </source>
</reference>
<dbReference type="InterPro" id="IPR027417">
    <property type="entry name" value="P-loop_NTPase"/>
</dbReference>
<organism evidence="8 9">
    <name type="scientific">Papaver atlanticum</name>
    <dbReference type="NCBI Taxonomy" id="357466"/>
    <lineage>
        <taxon>Eukaryota</taxon>
        <taxon>Viridiplantae</taxon>
        <taxon>Streptophyta</taxon>
        <taxon>Embryophyta</taxon>
        <taxon>Tracheophyta</taxon>
        <taxon>Spermatophyta</taxon>
        <taxon>Magnoliopsida</taxon>
        <taxon>Ranunculales</taxon>
        <taxon>Papaveraceae</taxon>
        <taxon>Papaveroideae</taxon>
        <taxon>Papaver</taxon>
    </lineage>
</organism>